<protein>
    <recommendedName>
        <fullName evidence="5">Chain length determinant protein</fullName>
    </recommendedName>
</protein>
<keyword evidence="2" id="KW-0812">Transmembrane</keyword>
<comment type="caution">
    <text evidence="3">The sequence shown here is derived from an EMBL/GenBank/DDBJ whole genome shotgun (WGS) entry which is preliminary data.</text>
</comment>
<evidence type="ECO:0000313" key="4">
    <source>
        <dbReference type="Proteomes" id="UP000234198"/>
    </source>
</evidence>
<dbReference type="Proteomes" id="UP000234198">
    <property type="component" value="Unassembled WGS sequence"/>
</dbReference>
<dbReference type="EMBL" id="PKKM01000011">
    <property type="protein sequence ID" value="PKY64015.1"/>
    <property type="molecule type" value="Genomic_DNA"/>
</dbReference>
<organism evidence="3 4">
    <name type="scientific">Schaalia odontolytica</name>
    <dbReference type="NCBI Taxonomy" id="1660"/>
    <lineage>
        <taxon>Bacteria</taxon>
        <taxon>Bacillati</taxon>
        <taxon>Actinomycetota</taxon>
        <taxon>Actinomycetes</taxon>
        <taxon>Actinomycetales</taxon>
        <taxon>Actinomycetaceae</taxon>
        <taxon>Schaalia</taxon>
    </lineage>
</organism>
<dbReference type="AlphaFoldDB" id="A0A2I1HYQ9"/>
<feature type="region of interest" description="Disordered" evidence="1">
    <location>
        <begin position="398"/>
        <end position="456"/>
    </location>
</feature>
<evidence type="ECO:0000256" key="1">
    <source>
        <dbReference type="SAM" id="MobiDB-lite"/>
    </source>
</evidence>
<sequence>MILTPPPAGGQQILRHALARRWTSIVAGTVAGLVVGVAAAVGIPVSHSAAVSMTVTSPSLTPAPVVRASLSNTTDMVTEQGIAKSAAVLDVAAARLGNGVTAEELRSNMEVSGDTNGTIVKIEYVAPTRQQAVDAADAIANAYLTERTALVEQRADEMAAGINEQIEALETELASLAPLTDEDGNTKDNPRAAEIRTELTKLAKDAEQLAPYHATAGRVITPAASSSDEISPSKFRLILITTVVGLFAGLVLVLIRETRSRSLASPTQLADLTALPVWSAEEGAPEPWLAPTRMLAMAIDRDHWVDLIVDASDPQARDLHRVLSASLAETRVPAPRLIDIKQPLASLLDEVRPSRHVLVAVRKGHDLKALHALLDELAIINREVNGLIYLGDQVTAPATAPTAPAQSAEVIEPEAEEEATEETSSEVVESKPSKDTEDTSDSKKSNAKASSKKGKK</sequence>
<dbReference type="PANTHER" id="PTHR32309:SF31">
    <property type="entry name" value="CAPSULAR EXOPOLYSACCHARIDE FAMILY"/>
    <property type="match status" value="1"/>
</dbReference>
<evidence type="ECO:0008006" key="5">
    <source>
        <dbReference type="Google" id="ProtNLM"/>
    </source>
</evidence>
<gene>
    <name evidence="3" type="ORF">CYJ22_08355</name>
</gene>
<keyword evidence="2" id="KW-1133">Transmembrane helix</keyword>
<proteinExistence type="predicted"/>
<reference evidence="3 4" key="1">
    <citation type="submission" date="2017-12" db="EMBL/GenBank/DDBJ databases">
        <title>Phylogenetic diversity of female urinary microbiome.</title>
        <authorList>
            <person name="Thomas-White K."/>
            <person name="Wolfe A.J."/>
        </authorList>
    </citation>
    <scope>NUCLEOTIDE SEQUENCE [LARGE SCALE GENOMIC DNA]</scope>
    <source>
        <strain evidence="3 4">UMB0018</strain>
    </source>
</reference>
<dbReference type="InterPro" id="IPR050445">
    <property type="entry name" value="Bact_polysacc_biosynth/exp"/>
</dbReference>
<evidence type="ECO:0000313" key="3">
    <source>
        <dbReference type="EMBL" id="PKY64015.1"/>
    </source>
</evidence>
<evidence type="ECO:0000256" key="2">
    <source>
        <dbReference type="SAM" id="Phobius"/>
    </source>
</evidence>
<dbReference type="PANTHER" id="PTHR32309">
    <property type="entry name" value="TYROSINE-PROTEIN KINASE"/>
    <property type="match status" value="1"/>
</dbReference>
<feature type="transmembrane region" description="Helical" evidence="2">
    <location>
        <begin position="22"/>
        <end position="43"/>
    </location>
</feature>
<feature type="compositionally biased region" description="Acidic residues" evidence="1">
    <location>
        <begin position="411"/>
        <end position="424"/>
    </location>
</feature>
<feature type="transmembrane region" description="Helical" evidence="2">
    <location>
        <begin position="235"/>
        <end position="255"/>
    </location>
</feature>
<keyword evidence="2" id="KW-0472">Membrane</keyword>
<feature type="compositionally biased region" description="Basic and acidic residues" evidence="1">
    <location>
        <begin position="428"/>
        <end position="444"/>
    </location>
</feature>
<accession>A0A2I1HYQ9</accession>
<name>A0A2I1HYQ9_9ACTO</name>
<dbReference type="RefSeq" id="WP_101602286.1">
    <property type="nucleotide sequence ID" value="NZ_PKKM01000011.1"/>
</dbReference>